<gene>
    <name evidence="1" type="ORF">C1H46_005251</name>
</gene>
<dbReference type="AlphaFoldDB" id="A0A540NDK4"/>
<protein>
    <submittedName>
        <fullName evidence="1">Uncharacterized protein</fullName>
    </submittedName>
</protein>
<evidence type="ECO:0000313" key="1">
    <source>
        <dbReference type="EMBL" id="TQE09098.1"/>
    </source>
</evidence>
<evidence type="ECO:0000313" key="2">
    <source>
        <dbReference type="Proteomes" id="UP000315295"/>
    </source>
</evidence>
<organism evidence="1 2">
    <name type="scientific">Malus baccata</name>
    <name type="common">Siberian crab apple</name>
    <name type="synonym">Pyrus baccata</name>
    <dbReference type="NCBI Taxonomy" id="106549"/>
    <lineage>
        <taxon>Eukaryota</taxon>
        <taxon>Viridiplantae</taxon>
        <taxon>Streptophyta</taxon>
        <taxon>Embryophyta</taxon>
        <taxon>Tracheophyta</taxon>
        <taxon>Spermatophyta</taxon>
        <taxon>Magnoliopsida</taxon>
        <taxon>eudicotyledons</taxon>
        <taxon>Gunneridae</taxon>
        <taxon>Pentapetalae</taxon>
        <taxon>rosids</taxon>
        <taxon>fabids</taxon>
        <taxon>Rosales</taxon>
        <taxon>Rosaceae</taxon>
        <taxon>Amygdaloideae</taxon>
        <taxon>Maleae</taxon>
        <taxon>Malus</taxon>
    </lineage>
</organism>
<name>A0A540NDK4_MALBA</name>
<proteinExistence type="predicted"/>
<sequence>MPSSHDSPPVLPIMSSDHHHIILAVKNTTIIQQIPRNYVGFQFGNLGFLGL</sequence>
<keyword evidence="2" id="KW-1185">Reference proteome</keyword>
<reference evidence="1 2" key="1">
    <citation type="journal article" date="2019" name="G3 (Bethesda)">
        <title>Sequencing of a Wild Apple (Malus baccata) Genome Unravels the Differences Between Cultivated and Wild Apple Species Regarding Disease Resistance and Cold Tolerance.</title>
        <authorList>
            <person name="Chen X."/>
        </authorList>
    </citation>
    <scope>NUCLEOTIDE SEQUENCE [LARGE SCALE GENOMIC DNA]</scope>
    <source>
        <strain evidence="2">cv. Shandingzi</strain>
        <tissue evidence="1">Leaves</tissue>
    </source>
</reference>
<dbReference type="Proteomes" id="UP000315295">
    <property type="component" value="Unassembled WGS sequence"/>
</dbReference>
<accession>A0A540NDK4</accession>
<comment type="caution">
    <text evidence="1">The sequence shown here is derived from an EMBL/GenBank/DDBJ whole genome shotgun (WGS) entry which is preliminary data.</text>
</comment>
<dbReference type="EMBL" id="VIEB01000061">
    <property type="protein sequence ID" value="TQE09098.1"/>
    <property type="molecule type" value="Genomic_DNA"/>
</dbReference>